<keyword evidence="3" id="KW-1185">Reference proteome</keyword>
<reference evidence="2" key="1">
    <citation type="submission" date="2024-02" db="EMBL/GenBank/DDBJ databases">
        <authorList>
            <consortium name="ELIXIR-Norway"/>
            <consortium name="Elixir Norway"/>
        </authorList>
    </citation>
    <scope>NUCLEOTIDE SEQUENCE</scope>
</reference>
<comment type="caution">
    <text evidence="2">The sequence shown here is derived from an EMBL/GenBank/DDBJ whole genome shotgun (WGS) entry which is preliminary data.</text>
</comment>
<keyword evidence="1" id="KW-0472">Membrane</keyword>
<feature type="transmembrane region" description="Helical" evidence="1">
    <location>
        <begin position="34"/>
        <end position="62"/>
    </location>
</feature>
<feature type="non-terminal residue" evidence="2">
    <location>
        <position position="1"/>
    </location>
</feature>
<accession>A0ABP0V9E5</accession>
<keyword evidence="1" id="KW-0812">Transmembrane</keyword>
<evidence type="ECO:0000313" key="2">
    <source>
        <dbReference type="EMBL" id="CAK9250621.1"/>
    </source>
</evidence>
<organism evidence="2 3">
    <name type="scientific">Sphagnum jensenii</name>
    <dbReference type="NCBI Taxonomy" id="128206"/>
    <lineage>
        <taxon>Eukaryota</taxon>
        <taxon>Viridiplantae</taxon>
        <taxon>Streptophyta</taxon>
        <taxon>Embryophyta</taxon>
        <taxon>Bryophyta</taxon>
        <taxon>Sphagnophytina</taxon>
        <taxon>Sphagnopsida</taxon>
        <taxon>Sphagnales</taxon>
        <taxon>Sphagnaceae</taxon>
        <taxon>Sphagnum</taxon>
    </lineage>
</organism>
<evidence type="ECO:0000313" key="3">
    <source>
        <dbReference type="Proteomes" id="UP001497444"/>
    </source>
</evidence>
<gene>
    <name evidence="2" type="ORF">CSSPJE1EN1_LOCUS25999</name>
</gene>
<proteinExistence type="predicted"/>
<feature type="non-terminal residue" evidence="2">
    <location>
        <position position="90"/>
    </location>
</feature>
<sequence>ILLWERLIAKMIFNTNFEEQILNLFDEFHFPKEFFSFIWIILSILTLILGVTIGVLPFVVLFPSDFLWQDTDQTINTLFLGGLRAAAQSI</sequence>
<name>A0ABP0V9E5_9BRYO</name>
<keyword evidence="1" id="KW-1133">Transmembrane helix</keyword>
<protein>
    <submittedName>
        <fullName evidence="2">Uncharacterized protein</fullName>
    </submittedName>
</protein>
<evidence type="ECO:0000256" key="1">
    <source>
        <dbReference type="SAM" id="Phobius"/>
    </source>
</evidence>
<dbReference type="Proteomes" id="UP001497444">
    <property type="component" value="Unassembled WGS sequence"/>
</dbReference>
<dbReference type="EMBL" id="CAXAQS010000204">
    <property type="protein sequence ID" value="CAK9250621.1"/>
    <property type="molecule type" value="Genomic_DNA"/>
</dbReference>